<feature type="compositionally biased region" description="Basic residues" evidence="1">
    <location>
        <begin position="1"/>
        <end position="12"/>
    </location>
</feature>
<dbReference type="EMBL" id="KN832588">
    <property type="protein sequence ID" value="KII83017.1"/>
    <property type="molecule type" value="Genomic_DNA"/>
</dbReference>
<dbReference type="HOGENOM" id="CLU_1533195_0_0_1"/>
<gene>
    <name evidence="2" type="ORF">PLICRDRAFT_33134</name>
</gene>
<feature type="compositionally biased region" description="Basic and acidic residues" evidence="1">
    <location>
        <begin position="36"/>
        <end position="50"/>
    </location>
</feature>
<dbReference type="Proteomes" id="UP000053263">
    <property type="component" value="Unassembled WGS sequence"/>
</dbReference>
<evidence type="ECO:0000313" key="3">
    <source>
        <dbReference type="Proteomes" id="UP000053263"/>
    </source>
</evidence>
<evidence type="ECO:0000313" key="2">
    <source>
        <dbReference type="EMBL" id="KII83017.1"/>
    </source>
</evidence>
<accession>A0A0C9SPV1</accession>
<evidence type="ECO:0000256" key="1">
    <source>
        <dbReference type="SAM" id="MobiDB-lite"/>
    </source>
</evidence>
<organism evidence="2 3">
    <name type="scientific">Plicaturopsis crispa FD-325 SS-3</name>
    <dbReference type="NCBI Taxonomy" id="944288"/>
    <lineage>
        <taxon>Eukaryota</taxon>
        <taxon>Fungi</taxon>
        <taxon>Dikarya</taxon>
        <taxon>Basidiomycota</taxon>
        <taxon>Agaricomycotina</taxon>
        <taxon>Agaricomycetes</taxon>
        <taxon>Agaricomycetidae</taxon>
        <taxon>Amylocorticiales</taxon>
        <taxon>Amylocorticiaceae</taxon>
        <taxon>Plicatura</taxon>
        <taxon>Plicaturopsis crispa</taxon>
    </lineage>
</organism>
<proteinExistence type="predicted"/>
<feature type="region of interest" description="Disordered" evidence="1">
    <location>
        <begin position="1"/>
        <end position="59"/>
    </location>
</feature>
<protein>
    <submittedName>
        <fullName evidence="2">Uncharacterized protein</fullName>
    </submittedName>
</protein>
<dbReference type="AlphaFoldDB" id="A0A0C9SPV1"/>
<name>A0A0C9SPV1_PLICR</name>
<sequence>MALSKVKKNVKTKKTEDELCMRRRSRSDVGFGSFHESGKMSGDTRGEKGPGAKAKRKDGMNVKCEWRALGEAEKIERREAIGREKMFAKSCDRGSAWAELDAQSEPENWGEGSRYEGRRRGEMPIERRKRVQVGEKVPCNELMVTGPRGESEKKRWEECDIRLACMRRRRKNGTA</sequence>
<keyword evidence="3" id="KW-1185">Reference proteome</keyword>
<reference evidence="2 3" key="1">
    <citation type="submission" date="2014-06" db="EMBL/GenBank/DDBJ databases">
        <title>Evolutionary Origins and Diversification of the Mycorrhizal Mutualists.</title>
        <authorList>
            <consortium name="DOE Joint Genome Institute"/>
            <consortium name="Mycorrhizal Genomics Consortium"/>
            <person name="Kohler A."/>
            <person name="Kuo A."/>
            <person name="Nagy L.G."/>
            <person name="Floudas D."/>
            <person name="Copeland A."/>
            <person name="Barry K.W."/>
            <person name="Cichocki N."/>
            <person name="Veneault-Fourrey C."/>
            <person name="LaButti K."/>
            <person name="Lindquist E.A."/>
            <person name="Lipzen A."/>
            <person name="Lundell T."/>
            <person name="Morin E."/>
            <person name="Murat C."/>
            <person name="Riley R."/>
            <person name="Ohm R."/>
            <person name="Sun H."/>
            <person name="Tunlid A."/>
            <person name="Henrissat B."/>
            <person name="Grigoriev I.V."/>
            <person name="Hibbett D.S."/>
            <person name="Martin F."/>
        </authorList>
    </citation>
    <scope>NUCLEOTIDE SEQUENCE [LARGE SCALE GENOMIC DNA]</scope>
    <source>
        <strain evidence="2 3">FD-325 SS-3</strain>
    </source>
</reference>